<proteinExistence type="inferred from homology"/>
<dbReference type="Gene3D" id="2.40.170.20">
    <property type="entry name" value="TonB-dependent receptor, beta-barrel domain"/>
    <property type="match status" value="1"/>
</dbReference>
<evidence type="ECO:0000256" key="6">
    <source>
        <dbReference type="ARBA" id="ARBA00023077"/>
    </source>
</evidence>
<evidence type="ECO:0000256" key="5">
    <source>
        <dbReference type="ARBA" id="ARBA00022729"/>
    </source>
</evidence>
<evidence type="ECO:0000259" key="16">
    <source>
        <dbReference type="Pfam" id="PF07715"/>
    </source>
</evidence>
<evidence type="ECO:0000256" key="8">
    <source>
        <dbReference type="ARBA" id="ARBA00023170"/>
    </source>
</evidence>
<keyword evidence="6 12" id="KW-0798">TonB box</keyword>
<dbReference type="KEGG" id="llu:AKJ09_04747"/>
<feature type="repeat" description="TPR" evidence="10">
    <location>
        <begin position="79"/>
        <end position="112"/>
    </location>
</feature>
<dbReference type="GO" id="GO:0009279">
    <property type="term" value="C:cell outer membrane"/>
    <property type="evidence" value="ECO:0007669"/>
    <property type="project" value="UniProtKB-SubCell"/>
</dbReference>
<dbReference type="InterPro" id="IPR037066">
    <property type="entry name" value="Plug_dom_sf"/>
</dbReference>
<comment type="similarity">
    <text evidence="11 12">Belongs to the TonB-dependent receptor family.</text>
</comment>
<dbReference type="Pfam" id="PF00593">
    <property type="entry name" value="TonB_dep_Rec_b-barrel"/>
    <property type="match status" value="1"/>
</dbReference>
<dbReference type="Gene3D" id="2.170.130.10">
    <property type="entry name" value="TonB-dependent receptor, plug domain"/>
    <property type="match status" value="1"/>
</dbReference>
<name>A0A0K1PX30_9BACT</name>
<gene>
    <name evidence="17" type="ORF">AKJ09_04747</name>
</gene>
<keyword evidence="9 11" id="KW-0998">Cell outer membrane</keyword>
<evidence type="ECO:0000256" key="14">
    <source>
        <dbReference type="SAM" id="SignalP"/>
    </source>
</evidence>
<evidence type="ECO:0000256" key="12">
    <source>
        <dbReference type="RuleBase" id="RU003357"/>
    </source>
</evidence>
<feature type="signal peptide" evidence="14">
    <location>
        <begin position="1"/>
        <end position="40"/>
    </location>
</feature>
<evidence type="ECO:0000256" key="4">
    <source>
        <dbReference type="ARBA" id="ARBA00022692"/>
    </source>
</evidence>
<keyword evidence="3 11" id="KW-1134">Transmembrane beta strand</keyword>
<dbReference type="AlphaFoldDB" id="A0A0K1PX30"/>
<dbReference type="InterPro" id="IPR000531">
    <property type="entry name" value="Beta-barrel_TonB"/>
</dbReference>
<protein>
    <submittedName>
        <fullName evidence="17">TonB-dependent receptor</fullName>
    </submittedName>
</protein>
<keyword evidence="2 11" id="KW-0813">Transport</keyword>
<dbReference type="InterPro" id="IPR039426">
    <property type="entry name" value="TonB-dep_rcpt-like"/>
</dbReference>
<evidence type="ECO:0000256" key="11">
    <source>
        <dbReference type="PROSITE-ProRule" id="PRU01360"/>
    </source>
</evidence>
<evidence type="ECO:0000256" key="3">
    <source>
        <dbReference type="ARBA" id="ARBA00022452"/>
    </source>
</evidence>
<dbReference type="InterPro" id="IPR011990">
    <property type="entry name" value="TPR-like_helical_dom_sf"/>
</dbReference>
<dbReference type="InterPro" id="IPR012910">
    <property type="entry name" value="Plug_dom"/>
</dbReference>
<evidence type="ECO:0000256" key="1">
    <source>
        <dbReference type="ARBA" id="ARBA00004571"/>
    </source>
</evidence>
<evidence type="ECO:0000259" key="15">
    <source>
        <dbReference type="Pfam" id="PF00593"/>
    </source>
</evidence>
<dbReference type="PROSITE" id="PS52016">
    <property type="entry name" value="TONB_DEPENDENT_REC_3"/>
    <property type="match status" value="1"/>
</dbReference>
<keyword evidence="18" id="KW-1185">Reference proteome</keyword>
<evidence type="ECO:0000256" key="7">
    <source>
        <dbReference type="ARBA" id="ARBA00023136"/>
    </source>
</evidence>
<feature type="domain" description="TonB-dependent receptor plug" evidence="16">
    <location>
        <begin position="197"/>
        <end position="305"/>
    </location>
</feature>
<keyword evidence="7 11" id="KW-0472">Membrane</keyword>
<feature type="compositionally biased region" description="Pro residues" evidence="13">
    <location>
        <begin position="141"/>
        <end position="162"/>
    </location>
</feature>
<sequence>MMQVGARATARESRLRRTIGALLVASAALFGVTHSTPAFADARTEARTHFKKGMDAISAGRYDDGIAELQKAYELLPHPNVLFNIGRAYAESGELEQAVVYYRKYLEGNPPDKDEIAQVVKNLEARIKRQQLARDAALSAPPTPTPNTPAPVTPAPAPAPVTPAAPVPETSDIGAARTEDVFAESIVTASKGTQSPLDAANSTSIITEQDIRLSGITKIPELLRRLAGLDIMEVTGSQTEVSIRGFNQRLSNKTLVLVDGRSVYADILGATVWQTLSIGVEDIQRIEVVRGPGSSLYGADAFNGVVNIITKKPGEGRNGVAGGYGSQATTHGSLWASGRDGDFGWRLAAGYDYLPRWSREVPNGRADIVTGVGDQVESSRTIRLDARGTRRLGNLGTFGIGGGLSQGSVEILAIGPLNDVVLPTFTATDVTSYFNGDNVDVRVFWNRLRGTSSLNYAYVGESLSPSHVEQNIVDGEMVLKSKMALGGGVKNDLRAGAAYRYKNVDWSYLDQRRIEHHYALFLHDELKIAEPLALVADYRIDWVPYLQRFQQSPRGAVLIHPSKQSTVRASVATAFRKPTFLESYLQLPIQLPVTGAAHVSEGVRSEDPGFKLNAERILSAELGYLNQESEFFVVDTAVYYNRVSNLIQLADNRPITVGDISSAGAQNPETGLYPVALGGWDNQCQAYNVYGGEAGVRTFPTEGLDVYANYTLNLLQQDNSNCTAEQLSRIVDDQRTSKHKINAGVQLRTKPGIDGSIDFHYVSSQVWAEQVTNFVRQQIEQQEFKLSDYTLFNARIGYRFLKNQADVSLSGFNLLDVRHREHPFGQLVGRRVMGMFSYRF</sequence>
<dbReference type="GO" id="GO:0044718">
    <property type="term" value="P:siderophore transmembrane transport"/>
    <property type="evidence" value="ECO:0007669"/>
    <property type="project" value="TreeGrafter"/>
</dbReference>
<dbReference type="SUPFAM" id="SSF48452">
    <property type="entry name" value="TPR-like"/>
    <property type="match status" value="1"/>
</dbReference>
<evidence type="ECO:0000256" key="9">
    <source>
        <dbReference type="ARBA" id="ARBA00023237"/>
    </source>
</evidence>
<dbReference type="PROSITE" id="PS50293">
    <property type="entry name" value="TPR_REGION"/>
    <property type="match status" value="1"/>
</dbReference>
<feature type="domain" description="TonB-dependent receptor-like beta-barrel" evidence="15">
    <location>
        <begin position="330"/>
        <end position="814"/>
    </location>
</feature>
<evidence type="ECO:0000256" key="13">
    <source>
        <dbReference type="SAM" id="MobiDB-lite"/>
    </source>
</evidence>
<keyword evidence="8 17" id="KW-0675">Receptor</keyword>
<accession>A0A0K1PX30</accession>
<feature type="chain" id="PRO_5005466217" evidence="14">
    <location>
        <begin position="41"/>
        <end position="840"/>
    </location>
</feature>
<reference evidence="17 18" key="1">
    <citation type="submission" date="2015-08" db="EMBL/GenBank/DDBJ databases">
        <authorList>
            <person name="Babu N.S."/>
            <person name="Beckwith C.J."/>
            <person name="Beseler K.G."/>
            <person name="Brison A."/>
            <person name="Carone J.V."/>
            <person name="Caskin T.P."/>
            <person name="Diamond M."/>
            <person name="Durham M.E."/>
            <person name="Foxe J.M."/>
            <person name="Go M."/>
            <person name="Henderson B.A."/>
            <person name="Jones I.B."/>
            <person name="McGettigan J.A."/>
            <person name="Micheletti S.J."/>
            <person name="Nasrallah M.E."/>
            <person name="Ortiz D."/>
            <person name="Piller C.R."/>
            <person name="Privatt S.R."/>
            <person name="Schneider S.L."/>
            <person name="Sharp S."/>
            <person name="Smith T.C."/>
            <person name="Stanton J.D."/>
            <person name="Ullery H.E."/>
            <person name="Wilson R.J."/>
            <person name="Serrano M.G."/>
            <person name="Buck G."/>
            <person name="Lee V."/>
            <person name="Wang Y."/>
            <person name="Carvalho R."/>
            <person name="Voegtly L."/>
            <person name="Shi R."/>
            <person name="Duckworth R."/>
            <person name="Johnson A."/>
            <person name="Loviza R."/>
            <person name="Walstead R."/>
            <person name="Shah Z."/>
            <person name="Kiflezghi M."/>
            <person name="Wade K."/>
            <person name="Ball S.L."/>
            <person name="Bradley K.W."/>
            <person name="Asai D.J."/>
            <person name="Bowman C.A."/>
            <person name="Russell D.A."/>
            <person name="Pope W.H."/>
            <person name="Jacobs-Sera D."/>
            <person name="Hendrix R.W."/>
            <person name="Hatfull G.F."/>
        </authorList>
    </citation>
    <scope>NUCLEOTIDE SEQUENCE [LARGE SCALE GENOMIC DNA]</scope>
    <source>
        <strain evidence="17 18">DSM 27648</strain>
    </source>
</reference>
<keyword evidence="10" id="KW-0802">TPR repeat</keyword>
<dbReference type="PANTHER" id="PTHR30069:SF29">
    <property type="entry name" value="HEMOGLOBIN AND HEMOGLOBIN-HAPTOGLOBIN-BINDING PROTEIN 1-RELATED"/>
    <property type="match status" value="1"/>
</dbReference>
<dbReference type="GO" id="GO:0015344">
    <property type="term" value="F:siderophore uptake transmembrane transporter activity"/>
    <property type="evidence" value="ECO:0007669"/>
    <property type="project" value="TreeGrafter"/>
</dbReference>
<evidence type="ECO:0000313" key="18">
    <source>
        <dbReference type="Proteomes" id="UP000064967"/>
    </source>
</evidence>
<dbReference type="InterPro" id="IPR019734">
    <property type="entry name" value="TPR_rpt"/>
</dbReference>
<evidence type="ECO:0000256" key="2">
    <source>
        <dbReference type="ARBA" id="ARBA00022448"/>
    </source>
</evidence>
<comment type="subcellular location">
    <subcellularLocation>
        <location evidence="1 11">Cell outer membrane</location>
        <topology evidence="1 11">Multi-pass membrane protein</topology>
    </subcellularLocation>
</comment>
<evidence type="ECO:0000313" key="17">
    <source>
        <dbReference type="EMBL" id="AKU98083.1"/>
    </source>
</evidence>
<dbReference type="PANTHER" id="PTHR30069">
    <property type="entry name" value="TONB-DEPENDENT OUTER MEMBRANE RECEPTOR"/>
    <property type="match status" value="1"/>
</dbReference>
<dbReference type="EMBL" id="CP012333">
    <property type="protein sequence ID" value="AKU98083.1"/>
    <property type="molecule type" value="Genomic_DNA"/>
</dbReference>
<dbReference type="InterPro" id="IPR036942">
    <property type="entry name" value="Beta-barrel_TonB_sf"/>
</dbReference>
<dbReference type="Gene3D" id="1.25.40.10">
    <property type="entry name" value="Tetratricopeptide repeat domain"/>
    <property type="match status" value="1"/>
</dbReference>
<dbReference type="PROSITE" id="PS50005">
    <property type="entry name" value="TPR"/>
    <property type="match status" value="1"/>
</dbReference>
<keyword evidence="5 14" id="KW-0732">Signal</keyword>
<keyword evidence="4 11" id="KW-0812">Transmembrane</keyword>
<feature type="region of interest" description="Disordered" evidence="13">
    <location>
        <begin position="133"/>
        <end position="162"/>
    </location>
</feature>
<dbReference type="STRING" id="1391654.AKJ09_04747"/>
<organism evidence="17 18">
    <name type="scientific">Labilithrix luteola</name>
    <dbReference type="NCBI Taxonomy" id="1391654"/>
    <lineage>
        <taxon>Bacteria</taxon>
        <taxon>Pseudomonadati</taxon>
        <taxon>Myxococcota</taxon>
        <taxon>Polyangia</taxon>
        <taxon>Polyangiales</taxon>
        <taxon>Labilitrichaceae</taxon>
        <taxon>Labilithrix</taxon>
    </lineage>
</organism>
<evidence type="ECO:0000256" key="10">
    <source>
        <dbReference type="PROSITE-ProRule" id="PRU00339"/>
    </source>
</evidence>
<dbReference type="SUPFAM" id="SSF56935">
    <property type="entry name" value="Porins"/>
    <property type="match status" value="1"/>
</dbReference>
<dbReference type="Proteomes" id="UP000064967">
    <property type="component" value="Chromosome"/>
</dbReference>
<dbReference type="Pfam" id="PF07715">
    <property type="entry name" value="Plug"/>
    <property type="match status" value="1"/>
</dbReference>